<dbReference type="Proteomes" id="UP001196413">
    <property type="component" value="Unassembled WGS sequence"/>
</dbReference>
<evidence type="ECO:0000313" key="3">
    <source>
        <dbReference type="Proteomes" id="UP001196413"/>
    </source>
</evidence>
<comment type="caution">
    <text evidence="2">The sequence shown here is derived from an EMBL/GenBank/DDBJ whole genome shotgun (WGS) entry which is preliminary data.</text>
</comment>
<sequence>MERANSEANATERIAPVEHVLKIWPLLKSFQNKIEELGIPSGSTFWTDVGCGSVQIKDADTLFAIVNHCPRVKIVVRTEYDHSSLSSDSVEEEHGSLLRKHKKKNRSRTRSHSRGRSRSHSRDRHRKRHHCILRSLCHSDPRDLPPHRCRRQTHSPGFNNKNTPDLDCSNDQPPNFSFPTSTFCPCYSHRHFLLCGLERCRGDHKHRAISRQFPHLSLDYPCHRLLC</sequence>
<dbReference type="InterPro" id="IPR035127">
    <property type="entry name" value="SL4P"/>
</dbReference>
<name>A0AAD5MHN7_PARTN</name>
<protein>
    <submittedName>
        <fullName evidence="2">Uncharacterized protein</fullName>
    </submittedName>
</protein>
<accession>A0AAD5MHN7</accession>
<feature type="compositionally biased region" description="Polar residues" evidence="1">
    <location>
        <begin position="154"/>
        <end position="166"/>
    </location>
</feature>
<keyword evidence="3" id="KW-1185">Reference proteome</keyword>
<dbReference type="Pfam" id="PF17618">
    <property type="entry name" value="SL4P"/>
    <property type="match status" value="1"/>
</dbReference>
<dbReference type="EMBL" id="JAHQIW010002783">
    <property type="protein sequence ID" value="KAJ1356313.1"/>
    <property type="molecule type" value="Genomic_DNA"/>
</dbReference>
<feature type="compositionally biased region" description="Basic residues" evidence="1">
    <location>
        <begin position="97"/>
        <end position="127"/>
    </location>
</feature>
<organism evidence="2 3">
    <name type="scientific">Parelaphostrongylus tenuis</name>
    <name type="common">Meningeal worm</name>
    <dbReference type="NCBI Taxonomy" id="148309"/>
    <lineage>
        <taxon>Eukaryota</taxon>
        <taxon>Metazoa</taxon>
        <taxon>Ecdysozoa</taxon>
        <taxon>Nematoda</taxon>
        <taxon>Chromadorea</taxon>
        <taxon>Rhabditida</taxon>
        <taxon>Rhabditina</taxon>
        <taxon>Rhabditomorpha</taxon>
        <taxon>Strongyloidea</taxon>
        <taxon>Metastrongylidae</taxon>
        <taxon>Parelaphostrongylus</taxon>
    </lineage>
</organism>
<evidence type="ECO:0000256" key="1">
    <source>
        <dbReference type="SAM" id="MobiDB-lite"/>
    </source>
</evidence>
<gene>
    <name evidence="2" type="ORF">KIN20_014007</name>
</gene>
<feature type="region of interest" description="Disordered" evidence="1">
    <location>
        <begin position="83"/>
        <end position="127"/>
    </location>
</feature>
<dbReference type="AlphaFoldDB" id="A0AAD5MHN7"/>
<evidence type="ECO:0000313" key="2">
    <source>
        <dbReference type="EMBL" id="KAJ1356313.1"/>
    </source>
</evidence>
<feature type="region of interest" description="Disordered" evidence="1">
    <location>
        <begin position="147"/>
        <end position="166"/>
    </location>
</feature>
<reference evidence="2" key="1">
    <citation type="submission" date="2021-06" db="EMBL/GenBank/DDBJ databases">
        <title>Parelaphostrongylus tenuis whole genome reference sequence.</title>
        <authorList>
            <person name="Garwood T.J."/>
            <person name="Larsen P.A."/>
            <person name="Fountain-Jones N.M."/>
            <person name="Garbe J.R."/>
            <person name="Macchietto M.G."/>
            <person name="Kania S.A."/>
            <person name="Gerhold R.W."/>
            <person name="Richards J.E."/>
            <person name="Wolf T.M."/>
        </authorList>
    </citation>
    <scope>NUCLEOTIDE SEQUENCE</scope>
    <source>
        <strain evidence="2">MNPRO001-30</strain>
        <tissue evidence="2">Meninges</tissue>
    </source>
</reference>
<proteinExistence type="predicted"/>